<dbReference type="Proteomes" id="UP000500938">
    <property type="component" value="Chromosome"/>
</dbReference>
<accession>A0A6M4IN79</accession>
<sequence>MHVSFALFADAANISQEGKLNILGVFDAVHVGQLPALHPRATFVVRIKALPSDAGDHAMTLRWVNPRGAELWVSNAELSIAPPPPGTTELDMPVIVQLDLPLDLTGDYRMIVELRDEKRGEALLHVKGQPVVPGATAGMVS</sequence>
<dbReference type="InterPro" id="IPR054221">
    <property type="entry name" value="DUF6941"/>
</dbReference>
<dbReference type="RefSeq" id="WP_171225595.1">
    <property type="nucleotide sequence ID" value="NZ_CP053085.1"/>
</dbReference>
<evidence type="ECO:0000313" key="2">
    <source>
        <dbReference type="Proteomes" id="UP000500938"/>
    </source>
</evidence>
<proteinExistence type="predicted"/>
<dbReference type="KEGG" id="ggr:HKW67_11920"/>
<dbReference type="Pfam" id="PF22091">
    <property type="entry name" value="DUF6941"/>
    <property type="match status" value="1"/>
</dbReference>
<gene>
    <name evidence="1" type="ORF">HKW67_11920</name>
</gene>
<reference evidence="1 2" key="1">
    <citation type="submission" date="2020-05" db="EMBL/GenBank/DDBJ databases">
        <title>Complete genome sequence of Gemmatimonas greenlandica TET16.</title>
        <authorList>
            <person name="Zeng Y."/>
        </authorList>
    </citation>
    <scope>NUCLEOTIDE SEQUENCE [LARGE SCALE GENOMIC DNA]</scope>
    <source>
        <strain evidence="1 2">TET16</strain>
    </source>
</reference>
<dbReference type="AlphaFoldDB" id="A0A6M4IN79"/>
<protein>
    <submittedName>
        <fullName evidence="1">Uncharacterized protein</fullName>
    </submittedName>
</protein>
<name>A0A6M4IN79_9BACT</name>
<keyword evidence="2" id="KW-1185">Reference proteome</keyword>
<organism evidence="1 2">
    <name type="scientific">Gemmatimonas groenlandica</name>
    <dbReference type="NCBI Taxonomy" id="2732249"/>
    <lineage>
        <taxon>Bacteria</taxon>
        <taxon>Pseudomonadati</taxon>
        <taxon>Gemmatimonadota</taxon>
        <taxon>Gemmatimonadia</taxon>
        <taxon>Gemmatimonadales</taxon>
        <taxon>Gemmatimonadaceae</taxon>
        <taxon>Gemmatimonas</taxon>
    </lineage>
</organism>
<evidence type="ECO:0000313" key="1">
    <source>
        <dbReference type="EMBL" id="QJR36160.1"/>
    </source>
</evidence>
<dbReference type="EMBL" id="CP053085">
    <property type="protein sequence ID" value="QJR36160.1"/>
    <property type="molecule type" value="Genomic_DNA"/>
</dbReference>